<dbReference type="EMBL" id="JADOES010000005">
    <property type="protein sequence ID" value="MBT9314614.1"/>
    <property type="molecule type" value="Genomic_DNA"/>
</dbReference>
<dbReference type="Proteomes" id="UP000717364">
    <property type="component" value="Unassembled WGS sequence"/>
</dbReference>
<sequence length="51" mass="5843">MGNGANWQYCRLAMVPVGNGVFDVHHTICRGVRRIIICKRRNGHRTYQVST</sequence>
<gene>
    <name evidence="1" type="ORF">IXB50_04160</name>
</gene>
<evidence type="ECO:0000313" key="1">
    <source>
        <dbReference type="EMBL" id="MBT9314614.1"/>
    </source>
</evidence>
<reference evidence="1" key="2">
    <citation type="journal article" date="2021" name="Mar. Drugs">
        <title>Genome Reduction and Secondary Metabolism of the Marine Sponge-Associated Cyanobacterium Leptothoe.</title>
        <authorList>
            <person name="Konstantinou D."/>
            <person name="Popin R.V."/>
            <person name="Fewer D.P."/>
            <person name="Sivonen K."/>
            <person name="Gkelis S."/>
        </authorList>
    </citation>
    <scope>NUCLEOTIDE SEQUENCE</scope>
    <source>
        <strain evidence="1">TAU-MAC 1115</strain>
    </source>
</reference>
<keyword evidence="2" id="KW-1185">Reference proteome</keyword>
<organism evidence="1 2">
    <name type="scientific">Leptothoe spongobia TAU-MAC 1115</name>
    <dbReference type="NCBI Taxonomy" id="1967444"/>
    <lineage>
        <taxon>Bacteria</taxon>
        <taxon>Bacillati</taxon>
        <taxon>Cyanobacteriota</taxon>
        <taxon>Cyanophyceae</taxon>
        <taxon>Nodosilineales</taxon>
        <taxon>Cymatolegaceae</taxon>
        <taxon>Leptothoe</taxon>
        <taxon>Leptothoe spongobia</taxon>
    </lineage>
</organism>
<accession>A0A947DDL4</accession>
<dbReference type="AlphaFoldDB" id="A0A947DDL4"/>
<evidence type="ECO:0000313" key="2">
    <source>
        <dbReference type="Proteomes" id="UP000717364"/>
    </source>
</evidence>
<dbReference type="RefSeq" id="WP_215607684.1">
    <property type="nucleotide sequence ID" value="NZ_JADOES010000005.1"/>
</dbReference>
<comment type="caution">
    <text evidence="1">The sequence shown here is derived from an EMBL/GenBank/DDBJ whole genome shotgun (WGS) entry which is preliminary data.</text>
</comment>
<proteinExistence type="predicted"/>
<reference evidence="1" key="1">
    <citation type="submission" date="2020-11" db="EMBL/GenBank/DDBJ databases">
        <authorList>
            <person name="Konstantinou D."/>
            <person name="Gkelis S."/>
            <person name="Popin R."/>
            <person name="Fewer D."/>
            <person name="Sivonen K."/>
        </authorList>
    </citation>
    <scope>NUCLEOTIDE SEQUENCE</scope>
    <source>
        <strain evidence="1">TAU-MAC 1115</strain>
    </source>
</reference>
<name>A0A947DDL4_9CYAN</name>
<protein>
    <submittedName>
        <fullName evidence="1">Uncharacterized protein</fullName>
    </submittedName>
</protein>